<dbReference type="SMART" id="SM00387">
    <property type="entry name" value="HATPase_c"/>
    <property type="match status" value="2"/>
</dbReference>
<name>A0A085WA68_9BACT</name>
<dbReference type="EMBL" id="JMCB01000013">
    <property type="protein sequence ID" value="KFE64581.1"/>
    <property type="molecule type" value="Genomic_DNA"/>
</dbReference>
<dbReference type="AlphaFoldDB" id="A0A085WA68"/>
<organism evidence="15 16">
    <name type="scientific">Hyalangium minutum</name>
    <dbReference type="NCBI Taxonomy" id="394096"/>
    <lineage>
        <taxon>Bacteria</taxon>
        <taxon>Pseudomonadati</taxon>
        <taxon>Myxococcota</taxon>
        <taxon>Myxococcia</taxon>
        <taxon>Myxococcales</taxon>
        <taxon>Cystobacterineae</taxon>
        <taxon>Archangiaceae</taxon>
        <taxon>Hyalangium</taxon>
    </lineage>
</organism>
<dbReference type="Gene3D" id="1.10.287.130">
    <property type="match status" value="2"/>
</dbReference>
<dbReference type="SMART" id="SM00388">
    <property type="entry name" value="HisKA"/>
    <property type="match status" value="2"/>
</dbReference>
<evidence type="ECO:0000256" key="9">
    <source>
        <dbReference type="ARBA" id="ARBA00022840"/>
    </source>
</evidence>
<feature type="domain" description="Response regulatory" evidence="14">
    <location>
        <begin position="599"/>
        <end position="714"/>
    </location>
</feature>
<dbReference type="SUPFAM" id="SSF55874">
    <property type="entry name" value="ATPase domain of HSP90 chaperone/DNA topoisomerase II/histidine kinase"/>
    <property type="match status" value="2"/>
</dbReference>
<evidence type="ECO:0000256" key="10">
    <source>
        <dbReference type="ARBA" id="ARBA00023012"/>
    </source>
</evidence>
<gene>
    <name evidence="15" type="ORF">DB31_1599</name>
</gene>
<proteinExistence type="predicted"/>
<evidence type="ECO:0000313" key="15">
    <source>
        <dbReference type="EMBL" id="KFE64581.1"/>
    </source>
</evidence>
<keyword evidence="5 12" id="KW-0597">Phosphoprotein</keyword>
<dbReference type="Pfam" id="PF00072">
    <property type="entry name" value="Response_reg"/>
    <property type="match status" value="1"/>
</dbReference>
<dbReference type="FunFam" id="1.10.287.130:FF:000045">
    <property type="entry name" value="Two-component system sensor histidine kinase/response regulator"/>
    <property type="match status" value="1"/>
</dbReference>
<evidence type="ECO:0000256" key="6">
    <source>
        <dbReference type="ARBA" id="ARBA00022679"/>
    </source>
</evidence>
<dbReference type="CDD" id="cd00082">
    <property type="entry name" value="HisKA"/>
    <property type="match status" value="2"/>
</dbReference>
<keyword evidence="9" id="KW-0067">ATP-binding</keyword>
<evidence type="ECO:0000256" key="11">
    <source>
        <dbReference type="ARBA" id="ARBA00023136"/>
    </source>
</evidence>
<reference evidence="15 16" key="1">
    <citation type="submission" date="2014-04" db="EMBL/GenBank/DDBJ databases">
        <title>Genome assembly of Hyalangium minutum DSM 14724.</title>
        <authorList>
            <person name="Sharma G."/>
            <person name="Subramanian S."/>
        </authorList>
    </citation>
    <scope>NUCLEOTIDE SEQUENCE [LARGE SCALE GENOMIC DNA]</scope>
    <source>
        <strain evidence="15 16">DSM 14724</strain>
    </source>
</reference>
<dbReference type="InterPro" id="IPR005467">
    <property type="entry name" value="His_kinase_dom"/>
</dbReference>
<dbReference type="PATRIC" id="fig|394096.3.peg.5936"/>
<keyword evidence="10" id="KW-0902">Two-component regulatory system</keyword>
<dbReference type="SUPFAM" id="SSF52172">
    <property type="entry name" value="CheY-like"/>
    <property type="match status" value="1"/>
</dbReference>
<dbReference type="RefSeq" id="WP_240486940.1">
    <property type="nucleotide sequence ID" value="NZ_JMCB01000013.1"/>
</dbReference>
<dbReference type="InterPro" id="IPR036097">
    <property type="entry name" value="HisK_dim/P_sf"/>
</dbReference>
<evidence type="ECO:0000256" key="8">
    <source>
        <dbReference type="ARBA" id="ARBA00022777"/>
    </source>
</evidence>
<accession>A0A085WA68</accession>
<dbReference type="Gene3D" id="3.30.565.10">
    <property type="entry name" value="Histidine kinase-like ATPase, C-terminal domain"/>
    <property type="match status" value="2"/>
</dbReference>
<evidence type="ECO:0000256" key="2">
    <source>
        <dbReference type="ARBA" id="ARBA00004236"/>
    </source>
</evidence>
<dbReference type="InterPro" id="IPR003594">
    <property type="entry name" value="HATPase_dom"/>
</dbReference>
<dbReference type="GO" id="GO:0005524">
    <property type="term" value="F:ATP binding"/>
    <property type="evidence" value="ECO:0007669"/>
    <property type="project" value="UniProtKB-KW"/>
</dbReference>
<dbReference type="GO" id="GO:0000155">
    <property type="term" value="F:phosphorelay sensor kinase activity"/>
    <property type="evidence" value="ECO:0007669"/>
    <property type="project" value="InterPro"/>
</dbReference>
<evidence type="ECO:0000256" key="5">
    <source>
        <dbReference type="ARBA" id="ARBA00022553"/>
    </source>
</evidence>
<dbReference type="Pfam" id="PF00512">
    <property type="entry name" value="HisKA"/>
    <property type="match status" value="2"/>
</dbReference>
<dbReference type="Proteomes" id="UP000028725">
    <property type="component" value="Unassembled WGS sequence"/>
</dbReference>
<comment type="subcellular location">
    <subcellularLocation>
        <location evidence="2">Cell membrane</location>
    </subcellularLocation>
</comment>
<sequence length="963" mass="106298">MTEAIPGQPQQAVQVPDDAPELSVRSVAVLLLYFRKEYGEERLRQVWQKHHLGLSLDYVSTLTNFVSFQFLQRLVEVLVAETGDPDYSRKAGRLYATPEAVGYLFHVVRAFGNSRAVYLKLVELFPTLNRVAQVSIDSLSSHHMVISYQSKYPELSRHLCEGRMSQFASVPTIWDLPPAQVMELQCQVRGADCCRYELAWHEPVRGWRMGAGLLAGVAVGTGMGLLGLGPLPVLVPAIALGATSFGAWLDARQEVRRKDEYLAAQNEGLVQSLRDLERRYDEIFRSNLALEDRVAARTREITEANAKLEQALVTQKELTRLKSEFFDNVSHELRTPLTLILLSLESLLQRDPATIPGPVRNHLATMDRSAQRLLKLINNLLDLAQMEAGKTRLRYQPVELYGLLNSLLSPFKVMAEKKGIRLALEGEKVTAIHADVERIEIVFQNLISNALKFTQEGTVTVRIREDEAVVHVEVVDTGPGIAPQDIPVIFDRFAQADSTGTRRFGGTGIGLALVKETVDLHSGRIGVKSDVGKGSTFHVQLPKGTNHIREDLRDRRVVELPVRRDRRSYSGLSAVRPGAASEPAPSVLLDETAPPNAPRILVVEDDTEIRAFVTSVLRTEYRVTEAVNGEEGFARATRERPDLIVSDVMMPVMSGLQMLTQLRDVPDTADIPVILLTARQEVSEKVEGLGIGANDYLGKPFSPRELLARIEAQLRLRDAAVRAAENERLAATGLLTSGFAHEVRNPLNGLMNALLPLRDAVLGAQQDPATAQAMIEVIEECGTRIRYLAESLLSFVRTNDKPVPVHLDASLDSTLNVLGWRVPKEVVVERDYRCPVPVMGDPGSLNQVWVNLLDNALRAVGSSGHVKVSTEREGDMAVVAITDTGVGIKPEDMEKLFQPFFSTRAAGEGTGLGLALCRRIILRHGGTIRLVSEYGKGTRSEVRLPIQSSESLSAGVDRARRLA</sequence>
<evidence type="ECO:0000256" key="7">
    <source>
        <dbReference type="ARBA" id="ARBA00022741"/>
    </source>
</evidence>
<dbReference type="FunFam" id="3.30.565.10:FF:000023">
    <property type="entry name" value="PAS domain-containing sensor histidine kinase"/>
    <property type="match status" value="1"/>
</dbReference>
<keyword evidence="6" id="KW-0808">Transferase</keyword>
<dbReference type="PROSITE" id="PS50109">
    <property type="entry name" value="HIS_KIN"/>
    <property type="match status" value="2"/>
</dbReference>
<evidence type="ECO:0000313" key="16">
    <source>
        <dbReference type="Proteomes" id="UP000028725"/>
    </source>
</evidence>
<dbReference type="CDD" id="cd16922">
    <property type="entry name" value="HATPase_EvgS-ArcB-TorS-like"/>
    <property type="match status" value="1"/>
</dbReference>
<dbReference type="Pfam" id="PF02518">
    <property type="entry name" value="HATPase_c"/>
    <property type="match status" value="2"/>
</dbReference>
<dbReference type="STRING" id="394096.DB31_1599"/>
<protein>
    <recommendedName>
        <fullName evidence="3">histidine kinase</fullName>
        <ecNumber evidence="3">2.7.13.3</ecNumber>
    </recommendedName>
</protein>
<evidence type="ECO:0000256" key="12">
    <source>
        <dbReference type="PROSITE-ProRule" id="PRU00169"/>
    </source>
</evidence>
<evidence type="ECO:0000256" key="1">
    <source>
        <dbReference type="ARBA" id="ARBA00000085"/>
    </source>
</evidence>
<dbReference type="GO" id="GO:0005886">
    <property type="term" value="C:plasma membrane"/>
    <property type="evidence" value="ECO:0007669"/>
    <property type="project" value="UniProtKB-SubCell"/>
</dbReference>
<dbReference type="PANTHER" id="PTHR43547">
    <property type="entry name" value="TWO-COMPONENT HISTIDINE KINASE"/>
    <property type="match status" value="1"/>
</dbReference>
<evidence type="ECO:0000259" key="13">
    <source>
        <dbReference type="PROSITE" id="PS50109"/>
    </source>
</evidence>
<dbReference type="InterPro" id="IPR001789">
    <property type="entry name" value="Sig_transdc_resp-reg_receiver"/>
</dbReference>
<feature type="domain" description="Histidine kinase" evidence="13">
    <location>
        <begin position="738"/>
        <end position="948"/>
    </location>
</feature>
<keyword evidence="8" id="KW-0418">Kinase</keyword>
<evidence type="ECO:0000259" key="14">
    <source>
        <dbReference type="PROSITE" id="PS50110"/>
    </source>
</evidence>
<dbReference type="PANTHER" id="PTHR43547:SF2">
    <property type="entry name" value="HYBRID SIGNAL TRANSDUCTION HISTIDINE KINASE C"/>
    <property type="match status" value="1"/>
</dbReference>
<dbReference type="SUPFAM" id="SSF47384">
    <property type="entry name" value="Homodimeric domain of signal transducing histidine kinase"/>
    <property type="match status" value="2"/>
</dbReference>
<keyword evidence="4" id="KW-1003">Cell membrane</keyword>
<feature type="domain" description="Histidine kinase" evidence="13">
    <location>
        <begin position="328"/>
        <end position="545"/>
    </location>
</feature>
<comment type="caution">
    <text evidence="15">The sequence shown here is derived from an EMBL/GenBank/DDBJ whole genome shotgun (WGS) entry which is preliminary data.</text>
</comment>
<dbReference type="InterPro" id="IPR011006">
    <property type="entry name" value="CheY-like_superfamily"/>
</dbReference>
<dbReference type="EC" id="2.7.13.3" evidence="3"/>
<dbReference type="InterPro" id="IPR004358">
    <property type="entry name" value="Sig_transdc_His_kin-like_C"/>
</dbReference>
<evidence type="ECO:0000256" key="3">
    <source>
        <dbReference type="ARBA" id="ARBA00012438"/>
    </source>
</evidence>
<dbReference type="PRINTS" id="PR00344">
    <property type="entry name" value="BCTRLSENSOR"/>
</dbReference>
<dbReference type="PROSITE" id="PS50110">
    <property type="entry name" value="RESPONSE_REGULATORY"/>
    <property type="match status" value="1"/>
</dbReference>
<evidence type="ECO:0000256" key="4">
    <source>
        <dbReference type="ARBA" id="ARBA00022475"/>
    </source>
</evidence>
<dbReference type="InterPro" id="IPR036890">
    <property type="entry name" value="HATPase_C_sf"/>
</dbReference>
<comment type="catalytic activity">
    <reaction evidence="1">
        <text>ATP + protein L-histidine = ADP + protein N-phospho-L-histidine.</text>
        <dbReference type="EC" id="2.7.13.3"/>
    </reaction>
</comment>
<keyword evidence="11" id="KW-0472">Membrane</keyword>
<feature type="modified residue" description="4-aspartylphosphate" evidence="12">
    <location>
        <position position="647"/>
    </location>
</feature>
<dbReference type="InterPro" id="IPR003661">
    <property type="entry name" value="HisK_dim/P_dom"/>
</dbReference>
<keyword evidence="16" id="KW-1185">Reference proteome</keyword>
<dbReference type="Gene3D" id="3.40.50.2300">
    <property type="match status" value="1"/>
</dbReference>
<dbReference type="SMART" id="SM00448">
    <property type="entry name" value="REC"/>
    <property type="match status" value="1"/>
</dbReference>
<keyword evidence="7" id="KW-0547">Nucleotide-binding</keyword>